<evidence type="ECO:0000256" key="4">
    <source>
        <dbReference type="SAM" id="Coils"/>
    </source>
</evidence>
<organism evidence="6">
    <name type="scientific">Albugo laibachii Nc14</name>
    <dbReference type="NCBI Taxonomy" id="890382"/>
    <lineage>
        <taxon>Eukaryota</taxon>
        <taxon>Sar</taxon>
        <taxon>Stramenopiles</taxon>
        <taxon>Oomycota</taxon>
        <taxon>Peronosporomycetes</taxon>
        <taxon>Albuginales</taxon>
        <taxon>Albuginaceae</taxon>
        <taxon>Albugo</taxon>
    </lineage>
</organism>
<feature type="domain" description="Ribosome recycling factor" evidence="5">
    <location>
        <begin position="106"/>
        <end position="264"/>
    </location>
</feature>
<dbReference type="SUPFAM" id="SSF55194">
    <property type="entry name" value="Ribosome recycling factor, RRF"/>
    <property type="match status" value="1"/>
</dbReference>
<proteinExistence type="inferred from homology"/>
<dbReference type="PANTHER" id="PTHR20982">
    <property type="entry name" value="RIBOSOME RECYCLING FACTOR"/>
    <property type="match status" value="1"/>
</dbReference>
<accession>F0W4Y6</accession>
<keyword evidence="4" id="KW-0175">Coiled coil</keyword>
<dbReference type="GO" id="GO:0043023">
    <property type="term" value="F:ribosomal large subunit binding"/>
    <property type="evidence" value="ECO:0007669"/>
    <property type="project" value="TreeGrafter"/>
</dbReference>
<dbReference type="PANTHER" id="PTHR20982:SF3">
    <property type="entry name" value="MITOCHONDRIAL RIBOSOME RECYCLING FACTOR PSEUDO 1"/>
    <property type="match status" value="1"/>
</dbReference>
<feature type="coiled-coil region" evidence="4">
    <location>
        <begin position="221"/>
        <end position="248"/>
    </location>
</feature>
<dbReference type="Gene3D" id="1.10.132.20">
    <property type="entry name" value="Ribosome-recycling factor"/>
    <property type="match status" value="1"/>
</dbReference>
<dbReference type="GO" id="GO:0006412">
    <property type="term" value="P:translation"/>
    <property type="evidence" value="ECO:0007669"/>
    <property type="project" value="UniProtKB-KW"/>
</dbReference>
<evidence type="ECO:0000259" key="5">
    <source>
        <dbReference type="Pfam" id="PF01765"/>
    </source>
</evidence>
<reference evidence="6" key="1">
    <citation type="journal article" date="2011" name="PLoS Biol.">
        <title>Gene gain and loss during evolution of obligate parasitism in the white rust pathogen of Arabidopsis thaliana.</title>
        <authorList>
            <person name="Kemen E."/>
            <person name="Gardiner A."/>
            <person name="Schultz-Larsen T."/>
            <person name="Kemen A.C."/>
            <person name="Balmuth A.L."/>
            <person name="Robert-Seilaniantz A."/>
            <person name="Bailey K."/>
            <person name="Holub E."/>
            <person name="Studholme D.J."/>
            <person name="Maclean D."/>
            <person name="Jones J.D."/>
        </authorList>
    </citation>
    <scope>NUCLEOTIDE SEQUENCE</scope>
</reference>
<gene>
    <name evidence="6" type="primary">AlNc14C19G1957</name>
    <name evidence="6" type="ORF">ALNC14_023190</name>
</gene>
<dbReference type="AlphaFoldDB" id="F0W4Y6"/>
<sequence length="267" mass="30306">MILSLFRARGRCCTIKTQLKRLSQCRPQFFSIVALSPHFSLCHITLHEPRQQLLCPLQNQTRSYAKSKKQNKSLKETACNESDEFDVEELKSKTRRNMNGAILNFTRQLCQMRPGKADGGIFDTVHVQAYGQSVPLPQLAQVAVTGAYSLSVNVYDQSLLQEVKQTIAKINACYSIREEISSLEVTFPKMSKETRSELSKAVKKQAEQARSHVRRVRQDSMNILKKSKEITEDDLKEIKDAIQKVTDQCISEIDSLLAQKEKDLVAV</sequence>
<dbReference type="Gene3D" id="3.30.1360.40">
    <property type="match status" value="1"/>
</dbReference>
<dbReference type="InterPro" id="IPR023584">
    <property type="entry name" value="Ribosome_recyc_fac_dom"/>
</dbReference>
<evidence type="ECO:0000313" key="6">
    <source>
        <dbReference type="EMBL" id="CCA16176.1"/>
    </source>
</evidence>
<dbReference type="GO" id="GO:0005739">
    <property type="term" value="C:mitochondrion"/>
    <property type="evidence" value="ECO:0007669"/>
    <property type="project" value="TreeGrafter"/>
</dbReference>
<dbReference type="HOGENOM" id="CLU_073981_0_0_1"/>
<dbReference type="Pfam" id="PF01765">
    <property type="entry name" value="RRF"/>
    <property type="match status" value="1"/>
</dbReference>
<comment type="similarity">
    <text evidence="1">Belongs to the RRF family.</text>
</comment>
<dbReference type="EMBL" id="FR824064">
    <property type="protein sequence ID" value="CCA16176.1"/>
    <property type="molecule type" value="Genomic_DNA"/>
</dbReference>
<dbReference type="FunFam" id="1.10.132.20:FF:000001">
    <property type="entry name" value="Ribosome-recycling factor"/>
    <property type="match status" value="1"/>
</dbReference>
<dbReference type="InterPro" id="IPR002661">
    <property type="entry name" value="Ribosome_recyc_fac"/>
</dbReference>
<evidence type="ECO:0000256" key="3">
    <source>
        <dbReference type="ARBA" id="ARBA00022917"/>
    </source>
</evidence>
<protein>
    <submittedName>
        <fullName evidence="6">Ribosomerecycling factor putative</fullName>
    </submittedName>
</protein>
<keyword evidence="3" id="KW-0648">Protein biosynthesis</keyword>
<dbReference type="InterPro" id="IPR036191">
    <property type="entry name" value="RRF_sf"/>
</dbReference>
<reference evidence="6" key="2">
    <citation type="submission" date="2011-02" db="EMBL/GenBank/DDBJ databases">
        <authorList>
            <person name="MacLean D."/>
        </authorList>
    </citation>
    <scope>NUCLEOTIDE SEQUENCE</scope>
</reference>
<evidence type="ECO:0000256" key="2">
    <source>
        <dbReference type="ARBA" id="ARBA00022490"/>
    </source>
</evidence>
<keyword evidence="2" id="KW-0963">Cytoplasm</keyword>
<name>F0W4Y6_9STRA</name>
<evidence type="ECO:0000256" key="1">
    <source>
        <dbReference type="ARBA" id="ARBA00005912"/>
    </source>
</evidence>